<dbReference type="PIRSF" id="PIRSF000371">
    <property type="entry name" value="PFL_act_enz"/>
    <property type="match status" value="1"/>
</dbReference>
<evidence type="ECO:0000256" key="7">
    <source>
        <dbReference type="ARBA" id="ARBA00023004"/>
    </source>
</evidence>
<organism evidence="12 13">
    <name type="scientific">Texcoconibacillus texcoconensis</name>
    <dbReference type="NCBI Taxonomy" id="1095777"/>
    <lineage>
        <taxon>Bacteria</taxon>
        <taxon>Bacillati</taxon>
        <taxon>Bacillota</taxon>
        <taxon>Bacilli</taxon>
        <taxon>Bacillales</taxon>
        <taxon>Bacillaceae</taxon>
        <taxon>Texcoconibacillus</taxon>
    </lineage>
</organism>
<evidence type="ECO:0000259" key="10">
    <source>
        <dbReference type="PROSITE" id="PS51379"/>
    </source>
</evidence>
<keyword evidence="3" id="KW-0004">4Fe-4S</keyword>
<protein>
    <submittedName>
        <fullName evidence="12">Pyruvate formate lyase activating enzyme</fullName>
        <ecNumber evidence="12">1.97.1.4</ecNumber>
    </submittedName>
</protein>
<dbReference type="PROSITE" id="PS01087">
    <property type="entry name" value="RADICAL_ACTIVATING"/>
    <property type="match status" value="1"/>
</dbReference>
<dbReference type="SFLD" id="SFLDG01118">
    <property type="entry name" value="activating_enzymes__group_2"/>
    <property type="match status" value="1"/>
</dbReference>
<dbReference type="Pfam" id="PF00037">
    <property type="entry name" value="Fer4"/>
    <property type="match status" value="1"/>
</dbReference>
<evidence type="ECO:0000313" key="12">
    <source>
        <dbReference type="EMBL" id="MBB5172460.1"/>
    </source>
</evidence>
<proteinExistence type="inferred from homology"/>
<gene>
    <name evidence="12" type="ORF">HNQ41_000604</name>
</gene>
<dbReference type="CDD" id="cd01335">
    <property type="entry name" value="Radical_SAM"/>
    <property type="match status" value="1"/>
</dbReference>
<evidence type="ECO:0000256" key="6">
    <source>
        <dbReference type="ARBA" id="ARBA00023002"/>
    </source>
</evidence>
<reference evidence="12 13" key="1">
    <citation type="submission" date="2020-08" db="EMBL/GenBank/DDBJ databases">
        <title>Genomic Encyclopedia of Type Strains, Phase IV (KMG-IV): sequencing the most valuable type-strain genomes for metagenomic binning, comparative biology and taxonomic classification.</title>
        <authorList>
            <person name="Goeker M."/>
        </authorList>
    </citation>
    <scope>NUCLEOTIDE SEQUENCE [LARGE SCALE GENOMIC DNA]</scope>
    <source>
        <strain evidence="12 13">DSM 24696</strain>
    </source>
</reference>
<feature type="domain" description="Radical SAM core" evidence="11">
    <location>
        <begin position="15"/>
        <end position="280"/>
    </location>
</feature>
<dbReference type="SUPFAM" id="SSF102114">
    <property type="entry name" value="Radical SAM enzymes"/>
    <property type="match status" value="1"/>
</dbReference>
<comment type="similarity">
    <text evidence="2">Belongs to the organic radical-activating enzymes family.</text>
</comment>
<comment type="catalytic activity">
    <reaction evidence="9">
        <text>glycyl-[protein] + reduced [flavodoxin] + S-adenosyl-L-methionine = glycin-2-yl radical-[protein] + semiquinone [flavodoxin] + 5'-deoxyadenosine + L-methionine + H(+)</text>
        <dbReference type="Rhea" id="RHEA:61976"/>
        <dbReference type="Rhea" id="RHEA-COMP:10622"/>
        <dbReference type="Rhea" id="RHEA-COMP:14480"/>
        <dbReference type="Rhea" id="RHEA-COMP:15993"/>
        <dbReference type="Rhea" id="RHEA-COMP:15994"/>
        <dbReference type="ChEBI" id="CHEBI:15378"/>
        <dbReference type="ChEBI" id="CHEBI:17319"/>
        <dbReference type="ChEBI" id="CHEBI:29947"/>
        <dbReference type="ChEBI" id="CHEBI:32722"/>
        <dbReference type="ChEBI" id="CHEBI:57618"/>
        <dbReference type="ChEBI" id="CHEBI:57844"/>
        <dbReference type="ChEBI" id="CHEBI:59789"/>
        <dbReference type="ChEBI" id="CHEBI:140311"/>
    </reaction>
</comment>
<evidence type="ECO:0000256" key="3">
    <source>
        <dbReference type="ARBA" id="ARBA00022485"/>
    </source>
</evidence>
<dbReference type="Pfam" id="PF04055">
    <property type="entry name" value="Radical_SAM"/>
    <property type="match status" value="1"/>
</dbReference>
<name>A0A840QMA4_9BACI</name>
<keyword evidence="12" id="KW-0456">Lyase</keyword>
<feature type="domain" description="4Fe-4S ferredoxin-type" evidence="10">
    <location>
        <begin position="37"/>
        <end position="64"/>
    </location>
</feature>
<dbReference type="PROSITE" id="PS51379">
    <property type="entry name" value="4FE4S_FER_2"/>
    <property type="match status" value="2"/>
</dbReference>
<dbReference type="GO" id="GO:0016829">
    <property type="term" value="F:lyase activity"/>
    <property type="evidence" value="ECO:0007669"/>
    <property type="project" value="UniProtKB-KW"/>
</dbReference>
<keyword evidence="7" id="KW-0408">Iron</keyword>
<dbReference type="EC" id="1.97.1.4" evidence="12"/>
<dbReference type="InterPro" id="IPR034457">
    <property type="entry name" value="Organic_radical-activating"/>
</dbReference>
<dbReference type="Gene3D" id="3.30.70.20">
    <property type="match status" value="1"/>
</dbReference>
<keyword evidence="8" id="KW-0411">Iron-sulfur</keyword>
<evidence type="ECO:0000256" key="4">
    <source>
        <dbReference type="ARBA" id="ARBA00022691"/>
    </source>
</evidence>
<keyword evidence="5" id="KW-0479">Metal-binding</keyword>
<comment type="caution">
    <text evidence="12">The sequence shown here is derived from an EMBL/GenBank/DDBJ whole genome shotgun (WGS) entry which is preliminary data.</text>
</comment>
<dbReference type="GO" id="GO:0046872">
    <property type="term" value="F:metal ion binding"/>
    <property type="evidence" value="ECO:0007669"/>
    <property type="project" value="UniProtKB-KW"/>
</dbReference>
<dbReference type="InterPro" id="IPR012839">
    <property type="entry name" value="Organic_radical_activase"/>
</dbReference>
<sequence>MTTAPINKVMPLSLVDGPGNRSTIFFQGCNLACAYCHNPETQNQCHHCGICVSGCPSGALTKADGRVNWDPEVCVQCDQCIHVCSSNASPKVRHLTPEEIFEEIQKNLPFIRGITVSGGESTLYPHFIKELFTIARAHGLTCLIDSNGTTDLTSYPALLALCEGVMLDVKAWDQQTYQKITGGLTNAVVKKNLHHLACCNKLEEIRIVCLPGEVDAEAVISGIAETIGENVTDVKLKLITFRSNGVNGRLQNTPSPDDTYMQQLLQQAYELGFEKAVIVS</sequence>
<evidence type="ECO:0000256" key="8">
    <source>
        <dbReference type="ARBA" id="ARBA00023014"/>
    </source>
</evidence>
<feature type="domain" description="4Fe-4S ferredoxin-type" evidence="10">
    <location>
        <begin position="65"/>
        <end position="94"/>
    </location>
</feature>
<dbReference type="PANTHER" id="PTHR30352:SF13">
    <property type="entry name" value="GLYCYL-RADICAL ENZYME ACTIVATING ENZYME YJJW-RELATED"/>
    <property type="match status" value="1"/>
</dbReference>
<dbReference type="GO" id="GO:0043365">
    <property type="term" value="F:[formate-C-acetyltransferase]-activating enzyme activity"/>
    <property type="evidence" value="ECO:0007669"/>
    <property type="project" value="UniProtKB-EC"/>
</dbReference>
<dbReference type="EMBL" id="JACHHB010000002">
    <property type="protein sequence ID" value="MBB5172460.1"/>
    <property type="molecule type" value="Genomic_DNA"/>
</dbReference>
<dbReference type="InterPro" id="IPR001989">
    <property type="entry name" value="Radical_activat_CS"/>
</dbReference>
<dbReference type="SUPFAM" id="SSF54862">
    <property type="entry name" value="4Fe-4S ferredoxins"/>
    <property type="match status" value="1"/>
</dbReference>
<keyword evidence="6 12" id="KW-0560">Oxidoreductase</keyword>
<evidence type="ECO:0000259" key="11">
    <source>
        <dbReference type="PROSITE" id="PS51918"/>
    </source>
</evidence>
<accession>A0A840QMA4</accession>
<dbReference type="InterPro" id="IPR040074">
    <property type="entry name" value="BssD/PflA/YjjW"/>
</dbReference>
<evidence type="ECO:0000313" key="13">
    <source>
        <dbReference type="Proteomes" id="UP000551878"/>
    </source>
</evidence>
<dbReference type="InterPro" id="IPR017896">
    <property type="entry name" value="4Fe4S_Fe-S-bd"/>
</dbReference>
<dbReference type="InterPro" id="IPR023912">
    <property type="entry name" value="YjjW_bact"/>
</dbReference>
<evidence type="ECO:0000256" key="9">
    <source>
        <dbReference type="ARBA" id="ARBA00047365"/>
    </source>
</evidence>
<dbReference type="SFLD" id="SFLDG01066">
    <property type="entry name" value="organic_radical-activating_enz"/>
    <property type="match status" value="1"/>
</dbReference>
<dbReference type="InterPro" id="IPR058240">
    <property type="entry name" value="rSAM_sf"/>
</dbReference>
<dbReference type="PROSITE" id="PS51918">
    <property type="entry name" value="RADICAL_SAM"/>
    <property type="match status" value="1"/>
</dbReference>
<keyword evidence="12" id="KW-0670">Pyruvate</keyword>
<dbReference type="PANTHER" id="PTHR30352">
    <property type="entry name" value="PYRUVATE FORMATE-LYASE-ACTIVATING ENZYME"/>
    <property type="match status" value="1"/>
</dbReference>
<dbReference type="Proteomes" id="UP000551878">
    <property type="component" value="Unassembled WGS sequence"/>
</dbReference>
<keyword evidence="13" id="KW-1185">Reference proteome</keyword>
<dbReference type="NCBIfam" id="TIGR04041">
    <property type="entry name" value="activase_YjjW"/>
    <property type="match status" value="1"/>
</dbReference>
<comment type="cofactor">
    <cofactor evidence="1">
        <name>[4Fe-4S] cluster</name>
        <dbReference type="ChEBI" id="CHEBI:49883"/>
    </cofactor>
</comment>
<dbReference type="RefSeq" id="WP_184662926.1">
    <property type="nucleotide sequence ID" value="NZ_JACHHB010000002.1"/>
</dbReference>
<dbReference type="AlphaFoldDB" id="A0A840QMA4"/>
<dbReference type="InterPro" id="IPR007197">
    <property type="entry name" value="rSAM"/>
</dbReference>
<dbReference type="SFLD" id="SFLDF00392">
    <property type="entry name" value="YjjI_activase"/>
    <property type="match status" value="1"/>
</dbReference>
<keyword evidence="4" id="KW-0949">S-adenosyl-L-methionine</keyword>
<evidence type="ECO:0000256" key="2">
    <source>
        <dbReference type="ARBA" id="ARBA00009777"/>
    </source>
</evidence>
<dbReference type="GO" id="GO:0051539">
    <property type="term" value="F:4 iron, 4 sulfur cluster binding"/>
    <property type="evidence" value="ECO:0007669"/>
    <property type="project" value="UniProtKB-KW"/>
</dbReference>
<dbReference type="Gene3D" id="3.20.20.70">
    <property type="entry name" value="Aldolase class I"/>
    <property type="match status" value="1"/>
</dbReference>
<evidence type="ECO:0000256" key="1">
    <source>
        <dbReference type="ARBA" id="ARBA00001966"/>
    </source>
</evidence>
<dbReference type="InterPro" id="IPR013785">
    <property type="entry name" value="Aldolase_TIM"/>
</dbReference>
<evidence type="ECO:0000256" key="5">
    <source>
        <dbReference type="ARBA" id="ARBA00022723"/>
    </source>
</evidence>
<dbReference type="SFLD" id="SFLDS00029">
    <property type="entry name" value="Radical_SAM"/>
    <property type="match status" value="1"/>
</dbReference>